<keyword evidence="2" id="KW-0328">Glycosyltransferase</keyword>
<protein>
    <submittedName>
        <fullName evidence="2">Glucosyl-3-phosphoglycerate synthase</fullName>
        <ecNumber evidence="2">2.4.1.266</ecNumber>
    </submittedName>
</protein>
<organism evidence="2">
    <name type="scientific">uncultured Solirubrobacterales bacterium</name>
    <dbReference type="NCBI Taxonomy" id="768556"/>
    <lineage>
        <taxon>Bacteria</taxon>
        <taxon>Bacillati</taxon>
        <taxon>Actinomycetota</taxon>
        <taxon>Thermoleophilia</taxon>
        <taxon>Solirubrobacterales</taxon>
        <taxon>environmental samples</taxon>
    </lineage>
</organism>
<reference evidence="2" key="1">
    <citation type="submission" date="2020-02" db="EMBL/GenBank/DDBJ databases">
        <authorList>
            <person name="Meier V. D."/>
        </authorList>
    </citation>
    <scope>NUCLEOTIDE SEQUENCE</scope>
    <source>
        <strain evidence="2">AVDCRST_MAG45</strain>
    </source>
</reference>
<proteinExistence type="predicted"/>
<dbReference type="GO" id="GO:0016757">
    <property type="term" value="F:glycosyltransferase activity"/>
    <property type="evidence" value="ECO:0007669"/>
    <property type="project" value="UniProtKB-KW"/>
</dbReference>
<evidence type="ECO:0000313" key="2">
    <source>
        <dbReference type="EMBL" id="CAA9513699.1"/>
    </source>
</evidence>
<feature type="non-terminal residue" evidence="2">
    <location>
        <position position="1"/>
    </location>
</feature>
<feature type="non-terminal residue" evidence="2">
    <location>
        <position position="115"/>
    </location>
</feature>
<sequence>RRRGVRAARGRRPRTRARGRALRRRPGHRWPAPARPTVGPARRKRGEPREAPALRAGLRHGGRDDHRGPSRRAAARRGDPPARAPGHRPRPPRLPSPRPSVRRRPPGRAAFPRPL</sequence>
<keyword evidence="2" id="KW-0808">Transferase</keyword>
<feature type="compositionally biased region" description="Basic residues" evidence="1">
    <location>
        <begin position="1"/>
        <end position="28"/>
    </location>
</feature>
<accession>A0A6J4T5I6</accession>
<feature type="region of interest" description="Disordered" evidence="1">
    <location>
        <begin position="1"/>
        <end position="115"/>
    </location>
</feature>
<evidence type="ECO:0000256" key="1">
    <source>
        <dbReference type="SAM" id="MobiDB-lite"/>
    </source>
</evidence>
<dbReference type="EMBL" id="CADCVU010000176">
    <property type="protein sequence ID" value="CAA9513699.1"/>
    <property type="molecule type" value="Genomic_DNA"/>
</dbReference>
<name>A0A6J4T5I6_9ACTN</name>
<dbReference type="EC" id="2.4.1.266" evidence="2"/>
<gene>
    <name evidence="2" type="ORF">AVDCRST_MAG45-2069</name>
</gene>
<dbReference type="AlphaFoldDB" id="A0A6J4T5I6"/>